<dbReference type="RefSeq" id="WP_187011800.1">
    <property type="nucleotide sequence ID" value="NZ_JACRWG010000006.1"/>
</dbReference>
<comment type="subcellular location">
    <subcellularLocation>
        <location evidence="1 7">Cell membrane</location>
        <topology evidence="1 7">Multi-pass membrane protein</topology>
    </subcellularLocation>
</comment>
<dbReference type="CDD" id="cd06261">
    <property type="entry name" value="TM_PBP2"/>
    <property type="match status" value="1"/>
</dbReference>
<dbReference type="Gene3D" id="1.10.3720.10">
    <property type="entry name" value="MetI-like"/>
    <property type="match status" value="1"/>
</dbReference>
<keyword evidence="5 7" id="KW-1133">Transmembrane helix</keyword>
<proteinExistence type="inferred from homology"/>
<gene>
    <name evidence="9" type="ORF">H8909_03170</name>
</gene>
<dbReference type="Proteomes" id="UP000603474">
    <property type="component" value="Unassembled WGS sequence"/>
</dbReference>
<dbReference type="InterPro" id="IPR035906">
    <property type="entry name" value="MetI-like_sf"/>
</dbReference>
<feature type="transmembrane region" description="Helical" evidence="7">
    <location>
        <begin position="20"/>
        <end position="42"/>
    </location>
</feature>
<sequence length="232" mass="25277">MKGFFDNLGFFASRFNQAIVITIELSIISLIAATIIGIIVGLVNTSKSKSVIMKILKAIANLYIYIIRGTPMLVQILIIYFGLGQMLRPTGFRWLNIGGTFTAGTVALSLNAGAYMAEIVRGGIEAVDKGQIEAARSLGLTYGKTMKKIVLPQALRTMLPSIINQFIISIKDTSLLSVIGLTELTNVGKTIAATQSAHMMVIYCFMACYYLFICTVLAQVSKVVEKRLSYGK</sequence>
<dbReference type="EMBL" id="JACRWG010000006">
    <property type="protein sequence ID" value="MBC6009252.1"/>
    <property type="molecule type" value="Genomic_DNA"/>
</dbReference>
<dbReference type="InterPro" id="IPR043429">
    <property type="entry name" value="ArtM/GltK/GlnP/TcyL/YhdX-like"/>
</dbReference>
<evidence type="ECO:0000256" key="6">
    <source>
        <dbReference type="ARBA" id="ARBA00023136"/>
    </source>
</evidence>
<feature type="transmembrane region" description="Helical" evidence="7">
    <location>
        <begin position="62"/>
        <end position="82"/>
    </location>
</feature>
<dbReference type="PANTHER" id="PTHR30614:SF46">
    <property type="entry name" value="ABC TRANSPORTER MEMBRANE SPANNING PERMEASE-GLUTAMINE TRANSPORT"/>
    <property type="match status" value="1"/>
</dbReference>
<keyword evidence="6 7" id="KW-0472">Membrane</keyword>
<evidence type="ECO:0000313" key="9">
    <source>
        <dbReference type="EMBL" id="MBC6009252.1"/>
    </source>
</evidence>
<evidence type="ECO:0000259" key="8">
    <source>
        <dbReference type="PROSITE" id="PS50928"/>
    </source>
</evidence>
<protein>
    <submittedName>
        <fullName evidence="9">Amino acid ABC transporter permease</fullName>
    </submittedName>
</protein>
<evidence type="ECO:0000256" key="1">
    <source>
        <dbReference type="ARBA" id="ARBA00004651"/>
    </source>
</evidence>
<organism evidence="9 10">
    <name type="scientific">Catenibacterium faecis</name>
    <dbReference type="NCBI Taxonomy" id="2764323"/>
    <lineage>
        <taxon>Bacteria</taxon>
        <taxon>Bacillati</taxon>
        <taxon>Bacillota</taxon>
        <taxon>Erysipelotrichia</taxon>
        <taxon>Erysipelotrichales</taxon>
        <taxon>Coprobacillaceae</taxon>
        <taxon>Catenibacterium</taxon>
    </lineage>
</organism>
<reference evidence="9 10" key="1">
    <citation type="submission" date="2020-08" db="EMBL/GenBank/DDBJ databases">
        <authorList>
            <person name="Liu C."/>
            <person name="Sun Q."/>
        </authorList>
    </citation>
    <scope>NUCLEOTIDE SEQUENCE [LARGE SCALE GENOMIC DNA]</scope>
    <source>
        <strain evidence="9 10">NSJ-22</strain>
    </source>
</reference>
<dbReference type="Pfam" id="PF00528">
    <property type="entry name" value="BPD_transp_1"/>
    <property type="match status" value="1"/>
</dbReference>
<evidence type="ECO:0000256" key="5">
    <source>
        <dbReference type="ARBA" id="ARBA00022989"/>
    </source>
</evidence>
<evidence type="ECO:0000256" key="2">
    <source>
        <dbReference type="ARBA" id="ARBA00022448"/>
    </source>
</evidence>
<feature type="transmembrane region" description="Helical" evidence="7">
    <location>
        <begin position="94"/>
        <end position="114"/>
    </location>
</feature>
<keyword evidence="3" id="KW-1003">Cell membrane</keyword>
<name>A0ABR7K9S1_9FIRM</name>
<dbReference type="NCBIfam" id="TIGR01726">
    <property type="entry name" value="HEQRo_perm_3TM"/>
    <property type="match status" value="1"/>
</dbReference>
<evidence type="ECO:0000256" key="7">
    <source>
        <dbReference type="RuleBase" id="RU363032"/>
    </source>
</evidence>
<dbReference type="PROSITE" id="PS50928">
    <property type="entry name" value="ABC_TM1"/>
    <property type="match status" value="1"/>
</dbReference>
<keyword evidence="2 7" id="KW-0813">Transport</keyword>
<comment type="caution">
    <text evidence="9">The sequence shown here is derived from an EMBL/GenBank/DDBJ whole genome shotgun (WGS) entry which is preliminary data.</text>
</comment>
<evidence type="ECO:0000256" key="3">
    <source>
        <dbReference type="ARBA" id="ARBA00022475"/>
    </source>
</evidence>
<dbReference type="PANTHER" id="PTHR30614">
    <property type="entry name" value="MEMBRANE COMPONENT OF AMINO ACID ABC TRANSPORTER"/>
    <property type="match status" value="1"/>
</dbReference>
<dbReference type="InterPro" id="IPR000515">
    <property type="entry name" value="MetI-like"/>
</dbReference>
<keyword evidence="10" id="KW-1185">Reference proteome</keyword>
<dbReference type="SUPFAM" id="SSF161098">
    <property type="entry name" value="MetI-like"/>
    <property type="match status" value="1"/>
</dbReference>
<accession>A0ABR7K9S1</accession>
<feature type="domain" description="ABC transmembrane type-1" evidence="8">
    <location>
        <begin position="19"/>
        <end position="218"/>
    </location>
</feature>
<dbReference type="InterPro" id="IPR010065">
    <property type="entry name" value="AA_ABC_transptr_permease_3TM"/>
</dbReference>
<evidence type="ECO:0000313" key="10">
    <source>
        <dbReference type="Proteomes" id="UP000603474"/>
    </source>
</evidence>
<feature type="transmembrane region" description="Helical" evidence="7">
    <location>
        <begin position="200"/>
        <end position="220"/>
    </location>
</feature>
<keyword evidence="4 7" id="KW-0812">Transmembrane</keyword>
<comment type="similarity">
    <text evidence="7">Belongs to the binding-protein-dependent transport system permease family.</text>
</comment>
<evidence type="ECO:0000256" key="4">
    <source>
        <dbReference type="ARBA" id="ARBA00022692"/>
    </source>
</evidence>